<dbReference type="PROSITE" id="PS50112">
    <property type="entry name" value="PAS"/>
    <property type="match status" value="1"/>
</dbReference>
<dbReference type="AlphaFoldDB" id="A0AAD0GP51"/>
<dbReference type="NCBIfam" id="TIGR00229">
    <property type="entry name" value="sensory_box"/>
    <property type="match status" value="1"/>
</dbReference>
<feature type="compositionally biased region" description="Basic and acidic residues" evidence="1">
    <location>
        <begin position="96"/>
        <end position="111"/>
    </location>
</feature>
<proteinExistence type="predicted"/>
<dbReference type="Gene3D" id="3.30.450.20">
    <property type="entry name" value="PAS domain"/>
    <property type="match status" value="1"/>
</dbReference>
<evidence type="ECO:0000313" key="3">
    <source>
        <dbReference type="EMBL" id="AVB19114.1"/>
    </source>
</evidence>
<evidence type="ECO:0000256" key="1">
    <source>
        <dbReference type="SAM" id="MobiDB-lite"/>
    </source>
</evidence>
<accession>A0AAD0GP51</accession>
<dbReference type="InterPro" id="IPR000014">
    <property type="entry name" value="PAS"/>
</dbReference>
<dbReference type="InterPro" id="IPR035965">
    <property type="entry name" value="PAS-like_dom_sf"/>
</dbReference>
<dbReference type="CDD" id="cd00130">
    <property type="entry name" value="PAS"/>
    <property type="match status" value="1"/>
</dbReference>
<sequence>MAAKCWRGITNVTASPWPVRVTQPVGSAAGSIERLRLLESVVINANDAILITEAEPVDLPGPRIVYCNPAFLAITGFTEEEVIGRTPRILQSGPETQRERVRKRAEPPRFR</sequence>
<evidence type="ECO:0000313" key="4">
    <source>
        <dbReference type="Proteomes" id="UP000236903"/>
    </source>
</evidence>
<protein>
    <submittedName>
        <fullName evidence="3">PAS domain-containing protein</fullName>
    </submittedName>
</protein>
<feature type="region of interest" description="Disordered" evidence="1">
    <location>
        <begin position="85"/>
        <end position="111"/>
    </location>
</feature>
<dbReference type="EMBL" id="CP026562">
    <property type="protein sequence ID" value="AVB19114.1"/>
    <property type="molecule type" value="Genomic_DNA"/>
</dbReference>
<gene>
    <name evidence="3" type="ORF">BKM03_07550</name>
</gene>
<feature type="domain" description="PAS" evidence="2">
    <location>
        <begin position="57"/>
        <end position="86"/>
    </location>
</feature>
<dbReference type="KEGG" id="pavl:BKM03_07550"/>
<name>A0AAD0GP51_9PSED</name>
<organism evidence="3 4">
    <name type="scientific">Pseudomonas avellanae</name>
    <dbReference type="NCBI Taxonomy" id="46257"/>
    <lineage>
        <taxon>Bacteria</taxon>
        <taxon>Pseudomonadati</taxon>
        <taxon>Pseudomonadota</taxon>
        <taxon>Gammaproteobacteria</taxon>
        <taxon>Pseudomonadales</taxon>
        <taxon>Pseudomonadaceae</taxon>
        <taxon>Pseudomonas</taxon>
    </lineage>
</organism>
<dbReference type="Proteomes" id="UP000236903">
    <property type="component" value="Chromosome"/>
</dbReference>
<reference evidence="3 4" key="1">
    <citation type="submission" date="2018-02" db="EMBL/GenBank/DDBJ databases">
        <title>Comparative genomics of Pseudomonas syringae.</title>
        <authorList>
            <person name="Hulin M.T."/>
        </authorList>
    </citation>
    <scope>NUCLEOTIDE SEQUENCE [LARGE SCALE GENOMIC DNA]</scope>
    <source>
        <strain evidence="3 4">R2leaf</strain>
    </source>
</reference>
<evidence type="ECO:0000259" key="2">
    <source>
        <dbReference type="PROSITE" id="PS50112"/>
    </source>
</evidence>
<dbReference type="SMART" id="SM00091">
    <property type="entry name" value="PAS"/>
    <property type="match status" value="1"/>
</dbReference>
<dbReference type="SUPFAM" id="SSF55785">
    <property type="entry name" value="PYP-like sensor domain (PAS domain)"/>
    <property type="match status" value="1"/>
</dbReference>
<dbReference type="Pfam" id="PF13426">
    <property type="entry name" value="PAS_9"/>
    <property type="match status" value="1"/>
</dbReference>